<comment type="caution">
    <text evidence="2">The sequence shown here is derived from an EMBL/GenBank/DDBJ whole genome shotgun (WGS) entry which is preliminary data.</text>
</comment>
<organism evidence="2 3">
    <name type="scientific">Desulfatitalea alkaliphila</name>
    <dbReference type="NCBI Taxonomy" id="2929485"/>
    <lineage>
        <taxon>Bacteria</taxon>
        <taxon>Pseudomonadati</taxon>
        <taxon>Thermodesulfobacteriota</taxon>
        <taxon>Desulfobacteria</taxon>
        <taxon>Desulfobacterales</taxon>
        <taxon>Desulfosarcinaceae</taxon>
        <taxon>Desulfatitalea</taxon>
    </lineage>
</organism>
<reference evidence="2" key="1">
    <citation type="submission" date="2022-04" db="EMBL/GenBank/DDBJ databases">
        <title>Desulfatitalea alkaliphila sp. nov., a novel anaerobic sulfate-reducing bacterium isolated from terrestrial mud volcano, Taman Peninsula, Russia.</title>
        <authorList>
            <person name="Khomyakova M.A."/>
            <person name="Merkel A.Y."/>
            <person name="Slobodkin A.I."/>
        </authorList>
    </citation>
    <scope>NUCLEOTIDE SEQUENCE</scope>
    <source>
        <strain evidence="2">M08but</strain>
    </source>
</reference>
<dbReference type="EMBL" id="JALJRB010000013">
    <property type="protein sequence ID" value="MCJ8501403.1"/>
    <property type="molecule type" value="Genomic_DNA"/>
</dbReference>
<gene>
    <name evidence="2" type="ORF">MRX98_12530</name>
</gene>
<proteinExistence type="predicted"/>
<evidence type="ECO:0000256" key="1">
    <source>
        <dbReference type="SAM" id="MobiDB-lite"/>
    </source>
</evidence>
<evidence type="ECO:0000313" key="2">
    <source>
        <dbReference type="EMBL" id="MCJ8501403.1"/>
    </source>
</evidence>
<dbReference type="RefSeq" id="WP_028315197.1">
    <property type="nucleotide sequence ID" value="NZ_JALJRB010000013.1"/>
</dbReference>
<name>A0AA41UQI4_9BACT</name>
<evidence type="ECO:0000313" key="3">
    <source>
        <dbReference type="Proteomes" id="UP001165427"/>
    </source>
</evidence>
<dbReference type="AlphaFoldDB" id="A0AA41UQI4"/>
<accession>A0AA41UQI4</accession>
<protein>
    <submittedName>
        <fullName evidence="2">Uncharacterized protein</fullName>
    </submittedName>
</protein>
<dbReference type="Proteomes" id="UP001165427">
    <property type="component" value="Unassembled WGS sequence"/>
</dbReference>
<sequence>MGVTKKDEQNLDRWHRNEGRTDHDQAKSKAGAKEGNLRTLKHGIFADRCLTPEEKVMFDSIIEKLHEDFQFNKSSDFLQVELVGIYSVKLVRAQIEGNTQAAESLDRMIRCHMKDLKTTKIAREGEEPKGPQTSPAEWASALLEKVSEAAAQKTASVKKPKKSSDNTRASKRKSAKD</sequence>
<feature type="region of interest" description="Disordered" evidence="1">
    <location>
        <begin position="121"/>
        <end position="177"/>
    </location>
</feature>
<feature type="region of interest" description="Disordered" evidence="1">
    <location>
        <begin position="1"/>
        <end position="33"/>
    </location>
</feature>
<keyword evidence="3" id="KW-1185">Reference proteome</keyword>